<organism evidence="4 5">
    <name type="scientific">Strongylocentrotus purpuratus</name>
    <name type="common">Purple sea urchin</name>
    <dbReference type="NCBI Taxonomy" id="7668"/>
    <lineage>
        <taxon>Eukaryota</taxon>
        <taxon>Metazoa</taxon>
        <taxon>Echinodermata</taxon>
        <taxon>Eleutherozoa</taxon>
        <taxon>Echinozoa</taxon>
        <taxon>Echinoidea</taxon>
        <taxon>Euechinoidea</taxon>
        <taxon>Echinacea</taxon>
        <taxon>Camarodonta</taxon>
        <taxon>Echinidea</taxon>
        <taxon>Strongylocentrotidae</taxon>
        <taxon>Strongylocentrotus</taxon>
    </lineage>
</organism>
<evidence type="ECO:0000313" key="4">
    <source>
        <dbReference type="EnsemblMetazoa" id="XP_030827973"/>
    </source>
</evidence>
<feature type="compositionally biased region" description="Low complexity" evidence="1">
    <location>
        <begin position="137"/>
        <end position="147"/>
    </location>
</feature>
<dbReference type="PANTHER" id="PTHR11895:SF109">
    <property type="entry name" value="AMIDASE DOMAIN-CONTAINING PROTEIN"/>
    <property type="match status" value="1"/>
</dbReference>
<feature type="domain" description="Amidase" evidence="2">
    <location>
        <begin position="262"/>
        <end position="662"/>
    </location>
</feature>
<dbReference type="InterPro" id="IPR023631">
    <property type="entry name" value="Amidase_dom"/>
</dbReference>
<dbReference type="Gene3D" id="1.10.10.60">
    <property type="entry name" value="Homeodomain-like"/>
    <property type="match status" value="1"/>
</dbReference>
<proteinExistence type="predicted"/>
<dbReference type="Pfam" id="PF01425">
    <property type="entry name" value="Amidase"/>
    <property type="match status" value="1"/>
</dbReference>
<dbReference type="Pfam" id="PF13837">
    <property type="entry name" value="Myb_DNA-bind_4"/>
    <property type="match status" value="1"/>
</dbReference>
<dbReference type="GeneID" id="577145"/>
<dbReference type="Proteomes" id="UP000007110">
    <property type="component" value="Unassembled WGS sequence"/>
</dbReference>
<dbReference type="GO" id="GO:0003824">
    <property type="term" value="F:catalytic activity"/>
    <property type="evidence" value="ECO:0007669"/>
    <property type="project" value="InterPro"/>
</dbReference>
<evidence type="ECO:0000313" key="5">
    <source>
        <dbReference type="Proteomes" id="UP000007110"/>
    </source>
</evidence>
<reference evidence="5" key="1">
    <citation type="submission" date="2015-02" db="EMBL/GenBank/DDBJ databases">
        <title>Genome sequencing for Strongylocentrotus purpuratus.</title>
        <authorList>
            <person name="Murali S."/>
            <person name="Liu Y."/>
            <person name="Vee V."/>
            <person name="English A."/>
            <person name="Wang M."/>
            <person name="Skinner E."/>
            <person name="Han Y."/>
            <person name="Muzny D.M."/>
            <person name="Worley K.C."/>
            <person name="Gibbs R.A."/>
        </authorList>
    </citation>
    <scope>NUCLEOTIDE SEQUENCE</scope>
</reference>
<evidence type="ECO:0008006" key="6">
    <source>
        <dbReference type="Google" id="ProtNLM"/>
    </source>
</evidence>
<evidence type="ECO:0000259" key="3">
    <source>
        <dbReference type="Pfam" id="PF13837"/>
    </source>
</evidence>
<accession>A0A7M7MX38</accession>
<evidence type="ECO:0000259" key="2">
    <source>
        <dbReference type="Pfam" id="PF01425"/>
    </source>
</evidence>
<feature type="region of interest" description="Disordered" evidence="1">
    <location>
        <begin position="105"/>
        <end position="148"/>
    </location>
</feature>
<dbReference type="EnsemblMetazoa" id="XM_030972113">
    <property type="protein sequence ID" value="XP_030827973"/>
    <property type="gene ID" value="LOC577145"/>
</dbReference>
<evidence type="ECO:0000256" key="1">
    <source>
        <dbReference type="SAM" id="MobiDB-lite"/>
    </source>
</evidence>
<dbReference type="InterPro" id="IPR036928">
    <property type="entry name" value="AS_sf"/>
</dbReference>
<dbReference type="AlphaFoldDB" id="A0A7M7MX38"/>
<keyword evidence="5" id="KW-1185">Reference proteome</keyword>
<dbReference type="PANTHER" id="PTHR11895">
    <property type="entry name" value="TRANSAMIDASE"/>
    <property type="match status" value="1"/>
</dbReference>
<dbReference type="InterPro" id="IPR044822">
    <property type="entry name" value="Myb_DNA-bind_4"/>
</dbReference>
<name>A0A7M7MX38_STRPU</name>
<sequence length="675" mass="73555">MANSGSNSHLTPSRGTNWSPEEIRSLIAIWRTSEIKSGLSGPRNQETYELMSTKLIERGCARDSQQIRSKIKKLKIAYKNVLRGRESRKSCPYFQDLSAILGDGSSLRDRPNRRKNSSSYSSTRQSSRSMVPHRAFRSSSSTSFNSFEGETDPVAKVFRDVDKDLYNTPLVRKPAISELEKMSAQFGLCLSDPKLLTEYQEAIGDILKKVNRLDRLAEPTLPVKYPRTPGFRPLPEDNPFNAWFWRCNIKGAASGRLSRKRVAINDNIAVAGVPMMAGCHALEGYVPDFDAIVVTRILDEGGTILGKSMCESLCFSGGSFTSAKGPVCNAYNVAKSAGGSTSGGAVLVACNEVDMAIGGDQRGSIRVPASWNGIVGLKPSYGLVPYTGAMSIDPSLDHVGPMARTVHDCALILEAIAGHNDGLDPRQPRSIIVPEYTKELSQCSLEGIKIAILKEGFGQADSDPKVDTLVKKAIDQLAYAGAQITEVSIPLHAECTNIWAAIAYEGLLDNTVMTGGVGTGYRGFYPTSMMSSAGKSLKARVNDLNHSQKIAMLMGQYMKTNYQSQVYGKGQNIRLLLTQAYDDVYKDYDVIAMPTVPFTASDLPKKNCNLSKFLELSTNMNSNTMAANLTGHPSLTINAGYLDTQPVGLLLTGRVFEEVLLLQVASTFEKVRDEA</sequence>
<dbReference type="SUPFAM" id="SSF75304">
    <property type="entry name" value="Amidase signature (AS) enzymes"/>
    <property type="match status" value="1"/>
</dbReference>
<dbReference type="InterPro" id="IPR000120">
    <property type="entry name" value="Amidase"/>
</dbReference>
<feature type="compositionally biased region" description="Low complexity" evidence="1">
    <location>
        <begin position="117"/>
        <end position="129"/>
    </location>
</feature>
<dbReference type="RefSeq" id="XP_030827973.1">
    <property type="nucleotide sequence ID" value="XM_030972113.1"/>
</dbReference>
<reference evidence="4" key="2">
    <citation type="submission" date="2021-01" db="UniProtKB">
        <authorList>
            <consortium name="EnsemblMetazoa"/>
        </authorList>
    </citation>
    <scope>IDENTIFICATION</scope>
</reference>
<protein>
    <recommendedName>
        <fullName evidence="6">Amidase</fullName>
    </recommendedName>
</protein>
<feature type="domain" description="Myb/SANT-like DNA-binding" evidence="3">
    <location>
        <begin position="16"/>
        <end position="99"/>
    </location>
</feature>
<dbReference type="NCBIfam" id="NF005565">
    <property type="entry name" value="PRK07235.1"/>
    <property type="match status" value="1"/>
</dbReference>
<dbReference type="Gene3D" id="3.90.1300.10">
    <property type="entry name" value="Amidase signature (AS) domain"/>
    <property type="match status" value="1"/>
</dbReference>